<accession>A0A6M4GXN0</accession>
<evidence type="ECO:0000313" key="1">
    <source>
        <dbReference type="EMBL" id="QJR11143.1"/>
    </source>
</evidence>
<organism evidence="1 2">
    <name type="scientific">Usitatibacter rugosus</name>
    <dbReference type="NCBI Taxonomy" id="2732067"/>
    <lineage>
        <taxon>Bacteria</taxon>
        <taxon>Pseudomonadati</taxon>
        <taxon>Pseudomonadota</taxon>
        <taxon>Betaproteobacteria</taxon>
        <taxon>Nitrosomonadales</taxon>
        <taxon>Usitatibacteraceae</taxon>
        <taxon>Usitatibacter</taxon>
    </lineage>
</organism>
<dbReference type="EMBL" id="CP053069">
    <property type="protein sequence ID" value="QJR11143.1"/>
    <property type="molecule type" value="Genomic_DNA"/>
</dbReference>
<dbReference type="KEGG" id="uru:DSM104443_02214"/>
<gene>
    <name evidence="1" type="ORF">DSM104443_02214</name>
</gene>
<dbReference type="Proteomes" id="UP000501534">
    <property type="component" value="Chromosome"/>
</dbReference>
<name>A0A6M4GXN0_9PROT</name>
<protein>
    <submittedName>
        <fullName evidence="1">Uncharacterized protein</fullName>
    </submittedName>
</protein>
<dbReference type="RefSeq" id="WP_171092240.1">
    <property type="nucleotide sequence ID" value="NZ_CP053069.1"/>
</dbReference>
<sequence>MAEHGKAVPNNSFDFVGVLVGNTTAGWLTGGPSPMQWFPYAGAGIENGVLYYIKEEYSGITYIPDNDYVVTLPEWAAWTTLTPESLVLTIYVPGGKGRRGSSPREVRFKRQG</sequence>
<proteinExistence type="predicted"/>
<reference evidence="1 2" key="1">
    <citation type="submission" date="2020-04" db="EMBL/GenBank/DDBJ databases">
        <title>Usitatibacter rugosus gen. nov., sp. nov. and Usitatibacter palustris sp. nov., novel members of Usitatibacteraceae fam. nov. within the order Nitrosomonadales isolated from soil.</title>
        <authorList>
            <person name="Huber K.J."/>
            <person name="Neumann-Schaal M."/>
            <person name="Geppert A."/>
            <person name="Luckner M."/>
            <person name="Wanner G."/>
            <person name="Overmann J."/>
        </authorList>
    </citation>
    <scope>NUCLEOTIDE SEQUENCE [LARGE SCALE GENOMIC DNA]</scope>
    <source>
        <strain evidence="1 2">0125_3</strain>
    </source>
</reference>
<dbReference type="AlphaFoldDB" id="A0A6M4GXN0"/>
<keyword evidence="2" id="KW-1185">Reference proteome</keyword>
<evidence type="ECO:0000313" key="2">
    <source>
        <dbReference type="Proteomes" id="UP000501534"/>
    </source>
</evidence>